<dbReference type="Gene3D" id="3.30.429.10">
    <property type="entry name" value="Macrophage Migration Inhibitory Factor"/>
    <property type="match status" value="1"/>
</dbReference>
<dbReference type="SUPFAM" id="SSF55331">
    <property type="entry name" value="Tautomerase/MIF"/>
    <property type="match status" value="1"/>
</dbReference>
<dbReference type="EMBL" id="JBHSDK010000005">
    <property type="protein sequence ID" value="MFC4334482.1"/>
    <property type="molecule type" value="Genomic_DNA"/>
</dbReference>
<dbReference type="Pfam" id="PF01361">
    <property type="entry name" value="Tautomerase"/>
    <property type="match status" value="1"/>
</dbReference>
<reference evidence="4" key="1">
    <citation type="journal article" date="2019" name="Int. J. Syst. Evol. Microbiol.">
        <title>The Global Catalogue of Microorganisms (GCM) 10K type strain sequencing project: providing services to taxonomists for standard genome sequencing and annotation.</title>
        <authorList>
            <consortium name="The Broad Institute Genomics Platform"/>
            <consortium name="The Broad Institute Genome Sequencing Center for Infectious Disease"/>
            <person name="Wu L."/>
            <person name="Ma J."/>
        </authorList>
    </citation>
    <scope>NUCLEOTIDE SEQUENCE [LARGE SCALE GENOMIC DNA]</scope>
    <source>
        <strain evidence="4">IBRC-M 10908</strain>
    </source>
</reference>
<organism evidence="3 4">
    <name type="scientific">Salininema proteolyticum</name>
    <dbReference type="NCBI Taxonomy" id="1607685"/>
    <lineage>
        <taxon>Bacteria</taxon>
        <taxon>Bacillati</taxon>
        <taxon>Actinomycetota</taxon>
        <taxon>Actinomycetes</taxon>
        <taxon>Glycomycetales</taxon>
        <taxon>Glycomycetaceae</taxon>
        <taxon>Salininema</taxon>
    </lineage>
</organism>
<sequence>MPMITLTTTAGALTEKGRRTVKKDLVWSLMRWEGAPDTEFFRSQSWCHLVELPEDGQCTAEDDEPRFLVEATIPQGGMSERRKGGIAEEVTGIVLEAAGLDEEHAGRVWVLFDEKPDGTWAVGGHLFRFSELLTLAESERGETDGD</sequence>
<keyword evidence="4" id="KW-1185">Reference proteome</keyword>
<evidence type="ECO:0000313" key="3">
    <source>
        <dbReference type="EMBL" id="MFC4334482.1"/>
    </source>
</evidence>
<keyword evidence="1" id="KW-0413">Isomerase</keyword>
<protein>
    <submittedName>
        <fullName evidence="3">4-oxalocrotonate tautomerase family protein</fullName>
    </submittedName>
</protein>
<proteinExistence type="predicted"/>
<evidence type="ECO:0000259" key="2">
    <source>
        <dbReference type="Pfam" id="PF01361"/>
    </source>
</evidence>
<comment type="caution">
    <text evidence="3">The sequence shown here is derived from an EMBL/GenBank/DDBJ whole genome shotgun (WGS) entry which is preliminary data.</text>
</comment>
<gene>
    <name evidence="3" type="ORF">ACFPET_04635</name>
</gene>
<feature type="domain" description="4-oxalocrotonate tautomerase-like" evidence="2">
    <location>
        <begin position="73"/>
        <end position="128"/>
    </location>
</feature>
<accession>A0ABV8TUY6</accession>
<evidence type="ECO:0000256" key="1">
    <source>
        <dbReference type="ARBA" id="ARBA00023235"/>
    </source>
</evidence>
<name>A0ABV8TUY6_9ACTN</name>
<dbReference type="InterPro" id="IPR014347">
    <property type="entry name" value="Tautomerase/MIF_sf"/>
</dbReference>
<evidence type="ECO:0000313" key="4">
    <source>
        <dbReference type="Proteomes" id="UP001595823"/>
    </source>
</evidence>
<dbReference type="InterPro" id="IPR004370">
    <property type="entry name" value="4-OT-like_dom"/>
</dbReference>
<dbReference type="RefSeq" id="WP_380618249.1">
    <property type="nucleotide sequence ID" value="NZ_JBHSDK010000005.1"/>
</dbReference>
<dbReference type="Proteomes" id="UP001595823">
    <property type="component" value="Unassembled WGS sequence"/>
</dbReference>